<dbReference type="GO" id="GO:0006355">
    <property type="term" value="P:regulation of DNA-templated transcription"/>
    <property type="evidence" value="ECO:0007669"/>
    <property type="project" value="InterPro"/>
</dbReference>
<dbReference type="RefSeq" id="WP_140739324.1">
    <property type="nucleotide sequence ID" value="NZ_RCZM01000003.1"/>
</dbReference>
<reference evidence="2 3" key="1">
    <citation type="journal article" date="2019" name="Environ. Microbiol.">
        <title>Species interactions and distinct microbial communities in high Arctic permafrost affected cryosols are associated with the CH4 and CO2 gas fluxes.</title>
        <authorList>
            <person name="Altshuler I."/>
            <person name="Hamel J."/>
            <person name="Turney S."/>
            <person name="Magnuson E."/>
            <person name="Levesque R."/>
            <person name="Greer C."/>
            <person name="Whyte L.G."/>
        </authorList>
    </citation>
    <scope>NUCLEOTIDE SEQUENCE [LARGE SCALE GENOMIC DNA]</scope>
    <source>
        <strain evidence="2 3">S9.3A</strain>
    </source>
</reference>
<feature type="domain" description="HTH luxR-type" evidence="1">
    <location>
        <begin position="209"/>
        <end position="266"/>
    </location>
</feature>
<gene>
    <name evidence="2" type="ORF">EAH86_08885</name>
</gene>
<dbReference type="SMART" id="SM00421">
    <property type="entry name" value="HTH_LUXR"/>
    <property type="match status" value="1"/>
</dbReference>
<name>A0A502CXK8_9MICO</name>
<dbReference type="InterPro" id="IPR036388">
    <property type="entry name" value="WH-like_DNA-bd_sf"/>
</dbReference>
<proteinExistence type="predicted"/>
<organism evidence="2 3">
    <name type="scientific">Pedococcus bigeumensis</name>
    <dbReference type="NCBI Taxonomy" id="433644"/>
    <lineage>
        <taxon>Bacteria</taxon>
        <taxon>Bacillati</taxon>
        <taxon>Actinomycetota</taxon>
        <taxon>Actinomycetes</taxon>
        <taxon>Micrococcales</taxon>
        <taxon>Intrasporangiaceae</taxon>
        <taxon>Pedococcus</taxon>
    </lineage>
</organism>
<dbReference type="InterPro" id="IPR016032">
    <property type="entry name" value="Sig_transdc_resp-reg_C-effctor"/>
</dbReference>
<dbReference type="SUPFAM" id="SSF46894">
    <property type="entry name" value="C-terminal effector domain of the bipartite response regulators"/>
    <property type="match status" value="1"/>
</dbReference>
<evidence type="ECO:0000259" key="1">
    <source>
        <dbReference type="SMART" id="SM00421"/>
    </source>
</evidence>
<sequence>MTSGDASSREVARLVTEPMERLIAILDRGEEQLDARRAELAEVRYALFELSAEGATQGSRRGGGAFEPLTAERAAPVLRYLLEQTTEISRVCTLSVNAGAGIEQENYRLNQDLMTAGRFRQRTIYPMDIMDSEDGRAWVHSFAGVGEEQRLSLAPPSEFTIFDQHALVAVAEWGNVHGDYVVVRDPMLIAAFTQLFDRAFERGLPVVRDEDQDDEEVRLVKLLGLGLKDESIARYLGCSLRTVRRRVAAMMTRHGVQTRFQLGLAAAAGELGSPQESADR</sequence>
<dbReference type="GO" id="GO:0003677">
    <property type="term" value="F:DNA binding"/>
    <property type="evidence" value="ECO:0007669"/>
    <property type="project" value="InterPro"/>
</dbReference>
<dbReference type="OrthoDB" id="5932488at2"/>
<dbReference type="EMBL" id="RCZM01000003">
    <property type="protein sequence ID" value="TPG16899.1"/>
    <property type="molecule type" value="Genomic_DNA"/>
</dbReference>
<evidence type="ECO:0000313" key="3">
    <source>
        <dbReference type="Proteomes" id="UP000317722"/>
    </source>
</evidence>
<dbReference type="Proteomes" id="UP000317722">
    <property type="component" value="Unassembled WGS sequence"/>
</dbReference>
<dbReference type="Gene3D" id="1.10.10.10">
    <property type="entry name" value="Winged helix-like DNA-binding domain superfamily/Winged helix DNA-binding domain"/>
    <property type="match status" value="1"/>
</dbReference>
<accession>A0A502CXK8</accession>
<keyword evidence="3" id="KW-1185">Reference proteome</keyword>
<evidence type="ECO:0000313" key="2">
    <source>
        <dbReference type="EMBL" id="TPG16899.1"/>
    </source>
</evidence>
<protein>
    <recommendedName>
        <fullName evidence="1">HTH luxR-type domain-containing protein</fullName>
    </recommendedName>
</protein>
<dbReference type="InterPro" id="IPR000792">
    <property type="entry name" value="Tscrpt_reg_LuxR_C"/>
</dbReference>
<dbReference type="AlphaFoldDB" id="A0A502CXK8"/>
<comment type="caution">
    <text evidence="2">The sequence shown here is derived from an EMBL/GenBank/DDBJ whole genome shotgun (WGS) entry which is preliminary data.</text>
</comment>